<protein>
    <recommendedName>
        <fullName evidence="3">ROS/MUCR transcriptional regulator protein</fullName>
    </recommendedName>
</protein>
<evidence type="ECO:0000313" key="1">
    <source>
        <dbReference type="EMBL" id="MBP2370410.1"/>
    </source>
</evidence>
<organism evidence="1 2">
    <name type="scientific">Pseudonocardia parietis</name>
    <dbReference type="NCBI Taxonomy" id="570936"/>
    <lineage>
        <taxon>Bacteria</taxon>
        <taxon>Bacillati</taxon>
        <taxon>Actinomycetota</taxon>
        <taxon>Actinomycetes</taxon>
        <taxon>Pseudonocardiales</taxon>
        <taxon>Pseudonocardiaceae</taxon>
        <taxon>Pseudonocardia</taxon>
    </lineage>
</organism>
<dbReference type="RefSeq" id="WP_210033670.1">
    <property type="nucleotide sequence ID" value="NZ_JAGINU010000001.1"/>
</dbReference>
<proteinExistence type="predicted"/>
<comment type="caution">
    <text evidence="1">The sequence shown here is derived from an EMBL/GenBank/DDBJ whole genome shotgun (WGS) entry which is preliminary data.</text>
</comment>
<keyword evidence="2" id="KW-1185">Reference proteome</keyword>
<evidence type="ECO:0000313" key="2">
    <source>
        <dbReference type="Proteomes" id="UP001519295"/>
    </source>
</evidence>
<accession>A0ABS4W2I5</accession>
<dbReference type="EMBL" id="JAGINU010000001">
    <property type="protein sequence ID" value="MBP2370410.1"/>
    <property type="molecule type" value="Genomic_DNA"/>
</dbReference>
<reference evidence="1 2" key="1">
    <citation type="submission" date="2021-03" db="EMBL/GenBank/DDBJ databases">
        <title>Sequencing the genomes of 1000 actinobacteria strains.</title>
        <authorList>
            <person name="Klenk H.-P."/>
        </authorList>
    </citation>
    <scope>NUCLEOTIDE SEQUENCE [LARGE SCALE GENOMIC DNA]</scope>
    <source>
        <strain evidence="1 2">DSM 45256</strain>
    </source>
</reference>
<sequence length="237" mass="25463">MADRMVTAVRAVVGVLPDGEPLYAPFGTMVIAGPVAQCHLCGGWFRSVGAHLKAHGWGRTDYREALGLERGQSLEGEDTRRRRAGAMRRRRTSDSAVRAGCRIGREMASSGELAWAAASAARGRRQPEQRRRKTLRTLASISPRARAEGTTRASVARLRDVADRVAVAAGYDCLGDLVRERVAAGSSLAGISRESGLHKDWLTRHLAKVAPAAAHDIAEAVSGPSPVRHDVKVSTTR</sequence>
<gene>
    <name evidence="1" type="ORF">JOF36_006106</name>
</gene>
<name>A0ABS4W2I5_9PSEU</name>
<evidence type="ECO:0008006" key="3">
    <source>
        <dbReference type="Google" id="ProtNLM"/>
    </source>
</evidence>
<dbReference type="Proteomes" id="UP001519295">
    <property type="component" value="Unassembled WGS sequence"/>
</dbReference>